<protein>
    <submittedName>
        <fullName evidence="1">Uncharacterized protein</fullName>
    </submittedName>
</protein>
<proteinExistence type="predicted"/>
<dbReference type="Proteomes" id="UP000655830">
    <property type="component" value="Unassembled WGS sequence"/>
</dbReference>
<name>A0A926ICS5_9FIRM</name>
<evidence type="ECO:0000313" key="2">
    <source>
        <dbReference type="Proteomes" id="UP000655830"/>
    </source>
</evidence>
<dbReference type="AlphaFoldDB" id="A0A926ICS5"/>
<sequence length="857" mass="96190">MNKKIRNMIIALAAIILVTTGVVQTIPQMTLKAEAIEPYAKGELAPVNSEIAIKQGEMLVAASDGKQLFVNTDDLSIRVVDEASGKEWSSQIKDAANNKEKSIVNITYIGKDDKKVEWDAYSNIIEQGNYEIAQIEDGARITMHFQNGTKTIEQLVPSYITKEHYEERFISPIEQKEKQGQLTSKQVATYKSVLNSVYVKDSGKGGLKIKSGNTLPPSGIKQLNELVEVIGYTEDMVRADNEAAGLDIEMPQMASFKIVMNLTLDEGDLLVNIPTYECVSGNDFFTLQKIEVLPNFGYASSDVVKDGYIFVPDGSGALFELNSYNASYPQYSRPLYNNTYFDQMYTRDTFSENVSMPVFGIMYGKDENATHGMMGIIESGEELSSVNVQLGTDDSSTGGGINNKVYSAVDTSQYSRVKLQGPYAEESTRYLTSTGPIEMDYTVRYKFFNEATTYYDFAEAYKTYLSEKHGMELTYKNEPKLYLEVLGALTLPKHFVGVPYDEVVSMTTYNELGQIIEDLSDMNLVVDYQGAFNNGEKTGIMNKVELVKENGSKKELEALMQVANDKGAELLLGTNLMTIKDASFPFKAKVHAINGYDGKPAEIYKYNLIDGKFSPSKVDRKYLLHPQYFKDVMDNFLGATETISNISVADVPNTYYANYNVKDIVTPIQANAVIERELQRLDESKEIVAFNNPNANTLPYCDYAVNISRESSPYGTMYTAVPFRQLVMNGLVEYTTLNVNMSKERMEYYLLQALEVGSYPKFTISYQKEDILKDTPYTHYFTVGYENLKPRIEELYSEYENAFNQIGTTEIVNHRLVTDGVFETEYANGVKVLTNYNEDAVTVEGHSLSPVGFKIIK</sequence>
<dbReference type="RefSeq" id="WP_177671290.1">
    <property type="nucleotide sequence ID" value="NZ_JACRSY010000001.1"/>
</dbReference>
<keyword evidence="2" id="KW-1185">Reference proteome</keyword>
<evidence type="ECO:0000313" key="1">
    <source>
        <dbReference type="EMBL" id="MBC8577958.1"/>
    </source>
</evidence>
<organism evidence="1 2">
    <name type="scientific">Zhenhengia yiwuensis</name>
    <dbReference type="NCBI Taxonomy" id="2763666"/>
    <lineage>
        <taxon>Bacteria</taxon>
        <taxon>Bacillati</taxon>
        <taxon>Bacillota</taxon>
        <taxon>Clostridia</taxon>
        <taxon>Lachnospirales</taxon>
        <taxon>Lachnospiraceae</taxon>
        <taxon>Zhenhengia</taxon>
    </lineage>
</organism>
<gene>
    <name evidence="1" type="ORF">H8718_00190</name>
</gene>
<comment type="caution">
    <text evidence="1">The sequence shown here is derived from an EMBL/GenBank/DDBJ whole genome shotgun (WGS) entry which is preliminary data.</text>
</comment>
<reference evidence="1" key="1">
    <citation type="submission" date="2020-08" db="EMBL/GenBank/DDBJ databases">
        <title>Genome public.</title>
        <authorList>
            <person name="Liu C."/>
            <person name="Sun Q."/>
        </authorList>
    </citation>
    <scope>NUCLEOTIDE SEQUENCE</scope>
    <source>
        <strain evidence="1">NSJ-12</strain>
    </source>
</reference>
<dbReference type="Pfam" id="PF18952">
    <property type="entry name" value="DUF5696"/>
    <property type="match status" value="1"/>
</dbReference>
<dbReference type="EMBL" id="JACRSY010000001">
    <property type="protein sequence ID" value="MBC8577958.1"/>
    <property type="molecule type" value="Genomic_DNA"/>
</dbReference>
<dbReference type="InterPro" id="IPR043751">
    <property type="entry name" value="DUF5696"/>
</dbReference>
<accession>A0A926ICS5</accession>